<dbReference type="Proteomes" id="UP001291306">
    <property type="component" value="Unassembled WGS sequence"/>
</dbReference>
<dbReference type="RefSeq" id="WP_322459674.1">
    <property type="nucleotide sequence ID" value="NZ_WNVC01001652.1"/>
</dbReference>
<feature type="non-terminal residue" evidence="1">
    <location>
        <position position="101"/>
    </location>
</feature>
<dbReference type="EMBL" id="WNVC01001652">
    <property type="protein sequence ID" value="MDZ5001653.1"/>
    <property type="molecule type" value="Genomic_DNA"/>
</dbReference>
<dbReference type="AlphaFoldDB" id="A0AAW9IBQ3"/>
<evidence type="ECO:0000313" key="2">
    <source>
        <dbReference type="Proteomes" id="UP001291306"/>
    </source>
</evidence>
<organism evidence="1 2">
    <name type="scientific">Clostridium perfringens</name>
    <dbReference type="NCBI Taxonomy" id="1502"/>
    <lineage>
        <taxon>Bacteria</taxon>
        <taxon>Bacillati</taxon>
        <taxon>Bacillota</taxon>
        <taxon>Clostridia</taxon>
        <taxon>Eubacteriales</taxon>
        <taxon>Clostridiaceae</taxon>
        <taxon>Clostridium</taxon>
    </lineage>
</organism>
<accession>A0AAW9IBQ3</accession>
<comment type="caution">
    <text evidence="1">The sequence shown here is derived from an EMBL/GenBank/DDBJ whole genome shotgun (WGS) entry which is preliminary data.</text>
</comment>
<evidence type="ECO:0000313" key="1">
    <source>
        <dbReference type="EMBL" id="MDZ5001653.1"/>
    </source>
</evidence>
<protein>
    <recommendedName>
        <fullName evidence="3">C2H2-type domain-containing protein</fullName>
    </recommendedName>
</protein>
<sequence length="101" mass="11666">MCIICDSIYLIDKFICPIDYRKAYISYKDKMLTTVHENKILLIEESCEFDKTGAVAGGWYDDFMIHNFKCSKCGQLFELVAETYHGGGHSKKINSFQKSDY</sequence>
<proteinExistence type="predicted"/>
<reference evidence="1" key="1">
    <citation type="submission" date="2019-11" db="EMBL/GenBank/DDBJ databases">
        <title>Characterization of Clostridium perfringens isolates from swine manure treated agricultural soils.</title>
        <authorList>
            <person name="Wushke S.T."/>
        </authorList>
    </citation>
    <scope>NUCLEOTIDE SEQUENCE</scope>
    <source>
        <strain evidence="1">X26</strain>
    </source>
</reference>
<evidence type="ECO:0008006" key="3">
    <source>
        <dbReference type="Google" id="ProtNLM"/>
    </source>
</evidence>
<name>A0AAW9IBQ3_CLOPF</name>
<gene>
    <name evidence="1" type="ORF">GNF79_21885</name>
</gene>